<dbReference type="InterPro" id="IPR004046">
    <property type="entry name" value="GST_C"/>
</dbReference>
<dbReference type="SFLD" id="SFLDG00358">
    <property type="entry name" value="Main_(cytGST)"/>
    <property type="match status" value="1"/>
</dbReference>
<comment type="caution">
    <text evidence="7">The sequence shown here is derived from an EMBL/GenBank/DDBJ whole genome shotgun (WGS) entry which is preliminary data.</text>
</comment>
<evidence type="ECO:0000256" key="3">
    <source>
        <dbReference type="ARBA" id="ARBA00022679"/>
    </source>
</evidence>
<organism evidence="7 8">
    <name type="scientific">Lasiodiplodia theobromae</name>
    <dbReference type="NCBI Taxonomy" id="45133"/>
    <lineage>
        <taxon>Eukaryota</taxon>
        <taxon>Fungi</taxon>
        <taxon>Dikarya</taxon>
        <taxon>Ascomycota</taxon>
        <taxon>Pezizomycotina</taxon>
        <taxon>Dothideomycetes</taxon>
        <taxon>Dothideomycetes incertae sedis</taxon>
        <taxon>Botryosphaeriales</taxon>
        <taxon>Botryosphaeriaceae</taxon>
        <taxon>Lasiodiplodia</taxon>
    </lineage>
</organism>
<reference evidence="7 8" key="1">
    <citation type="journal article" date="2019" name="Sci. Rep.">
        <title>A multi-omics analysis of the grapevine pathogen Lasiodiplodia theobromae reveals that temperature affects the expression of virulence- and pathogenicity-related genes.</title>
        <authorList>
            <person name="Felix C."/>
            <person name="Meneses R."/>
            <person name="Goncalves M.F.M."/>
            <person name="Tilleman L."/>
            <person name="Duarte A.S."/>
            <person name="Jorrin-Novo J.V."/>
            <person name="Van de Peer Y."/>
            <person name="Deforce D."/>
            <person name="Van Nieuwerburgh F."/>
            <person name="Esteves A.C."/>
            <person name="Alves A."/>
        </authorList>
    </citation>
    <scope>NUCLEOTIDE SEQUENCE [LARGE SCALE GENOMIC DNA]</scope>
    <source>
        <strain evidence="7 8">LA-SOL3</strain>
    </source>
</reference>
<evidence type="ECO:0000256" key="4">
    <source>
        <dbReference type="ARBA" id="ARBA00047960"/>
    </source>
</evidence>
<evidence type="ECO:0000259" key="6">
    <source>
        <dbReference type="PROSITE" id="PS50405"/>
    </source>
</evidence>
<sequence length="237" mass="27369">MIDITSSRSLTSDIPDIPCLLIVEGRYQNWIKPVILFEALGVPWDPVVLDREAAAADWFRKIHPQLYVPALIDKADGGRVQLWDSTTILMYLGQHYDTTKQFIGKSAQEDVEIGNWLMFETASLGPTAKYWVWYDMRTGADVNQKAQDKMMTDLRKQYSILNQRLSEPGQNWIALKDRPTIADISILPFTDHNTLGRMQVDIQEWPALAGWYKRMMELPYVKKAYDELESRPAKKIM</sequence>
<dbReference type="PANTHER" id="PTHR44051:SF20">
    <property type="entry name" value="GLUTATHIONE TRANSFERASE 1 (EUROFUNG)"/>
    <property type="match status" value="1"/>
</dbReference>
<feature type="domain" description="GST C-terminal" evidence="6">
    <location>
        <begin position="106"/>
        <end position="236"/>
    </location>
</feature>
<accession>A0A5N5DDV7</accession>
<feature type="domain" description="GST N-terminal" evidence="5">
    <location>
        <begin position="17"/>
        <end position="100"/>
    </location>
</feature>
<dbReference type="PROSITE" id="PS50405">
    <property type="entry name" value="GST_CTER"/>
    <property type="match status" value="1"/>
</dbReference>
<proteinExistence type="inferred from homology"/>
<gene>
    <name evidence="7" type="primary">gliG</name>
    <name evidence="7" type="ORF">DBV05_g6162</name>
</gene>
<evidence type="ECO:0000313" key="8">
    <source>
        <dbReference type="Proteomes" id="UP000325902"/>
    </source>
</evidence>
<keyword evidence="3 7" id="KW-0808">Transferase</keyword>
<evidence type="ECO:0000259" key="5">
    <source>
        <dbReference type="PROSITE" id="PS50404"/>
    </source>
</evidence>
<dbReference type="AlphaFoldDB" id="A0A5N5DDV7"/>
<dbReference type="InterPro" id="IPR004045">
    <property type="entry name" value="Glutathione_S-Trfase_N"/>
</dbReference>
<dbReference type="SUPFAM" id="SSF47616">
    <property type="entry name" value="GST C-terminal domain-like"/>
    <property type="match status" value="1"/>
</dbReference>
<dbReference type="EC" id="2.5.1.18" evidence="2"/>
<dbReference type="PROSITE" id="PS50404">
    <property type="entry name" value="GST_NTER"/>
    <property type="match status" value="1"/>
</dbReference>
<dbReference type="Proteomes" id="UP000325902">
    <property type="component" value="Unassembled WGS sequence"/>
</dbReference>
<dbReference type="GO" id="GO:0004364">
    <property type="term" value="F:glutathione transferase activity"/>
    <property type="evidence" value="ECO:0007669"/>
    <property type="project" value="UniProtKB-EC"/>
</dbReference>
<dbReference type="PANTHER" id="PTHR44051">
    <property type="entry name" value="GLUTATHIONE S-TRANSFERASE-RELATED"/>
    <property type="match status" value="1"/>
</dbReference>
<comment type="catalytic activity">
    <reaction evidence="4">
        <text>RX + glutathione = an S-substituted glutathione + a halide anion + H(+)</text>
        <dbReference type="Rhea" id="RHEA:16437"/>
        <dbReference type="ChEBI" id="CHEBI:15378"/>
        <dbReference type="ChEBI" id="CHEBI:16042"/>
        <dbReference type="ChEBI" id="CHEBI:17792"/>
        <dbReference type="ChEBI" id="CHEBI:57925"/>
        <dbReference type="ChEBI" id="CHEBI:90779"/>
        <dbReference type="EC" id="2.5.1.18"/>
    </reaction>
</comment>
<evidence type="ECO:0000313" key="7">
    <source>
        <dbReference type="EMBL" id="KAB2575204.1"/>
    </source>
</evidence>
<dbReference type="Pfam" id="PF13417">
    <property type="entry name" value="GST_N_3"/>
    <property type="match status" value="1"/>
</dbReference>
<dbReference type="InterPro" id="IPR040079">
    <property type="entry name" value="Glutathione_S-Trfase"/>
</dbReference>
<dbReference type="InterPro" id="IPR010987">
    <property type="entry name" value="Glutathione-S-Trfase_C-like"/>
</dbReference>
<keyword evidence="8" id="KW-1185">Reference proteome</keyword>
<dbReference type="InterPro" id="IPR036282">
    <property type="entry name" value="Glutathione-S-Trfase_C_sf"/>
</dbReference>
<evidence type="ECO:0000256" key="1">
    <source>
        <dbReference type="ARBA" id="ARBA00007409"/>
    </source>
</evidence>
<evidence type="ECO:0000256" key="2">
    <source>
        <dbReference type="ARBA" id="ARBA00012452"/>
    </source>
</evidence>
<dbReference type="SFLD" id="SFLDS00019">
    <property type="entry name" value="Glutathione_Transferase_(cytos"/>
    <property type="match status" value="1"/>
</dbReference>
<dbReference type="OrthoDB" id="2789670at2759"/>
<dbReference type="Gene3D" id="1.20.1050.130">
    <property type="match status" value="1"/>
</dbReference>
<name>A0A5N5DDV7_9PEZI</name>
<protein>
    <recommendedName>
        <fullName evidence="2">glutathione transferase</fullName>
        <ecNumber evidence="2">2.5.1.18</ecNumber>
    </recommendedName>
</protein>
<comment type="similarity">
    <text evidence="1">Belongs to the GST superfamily.</text>
</comment>
<dbReference type="SUPFAM" id="SSF52833">
    <property type="entry name" value="Thioredoxin-like"/>
    <property type="match status" value="1"/>
</dbReference>
<dbReference type="Pfam" id="PF00043">
    <property type="entry name" value="GST_C"/>
    <property type="match status" value="1"/>
</dbReference>
<dbReference type="EMBL" id="VCHE01000035">
    <property type="protein sequence ID" value="KAB2575204.1"/>
    <property type="molecule type" value="Genomic_DNA"/>
</dbReference>
<dbReference type="InterPro" id="IPR036249">
    <property type="entry name" value="Thioredoxin-like_sf"/>
</dbReference>